<evidence type="ECO:0000313" key="12">
    <source>
        <dbReference type="Proteomes" id="UP000263753"/>
    </source>
</evidence>
<proteinExistence type="inferred from homology"/>
<evidence type="ECO:0000256" key="6">
    <source>
        <dbReference type="ARBA" id="ARBA00022833"/>
    </source>
</evidence>
<keyword evidence="7" id="KW-0482">Metalloprotease</keyword>
<feature type="domain" description="Peptidase M16 C-terminal" evidence="10">
    <location>
        <begin position="190"/>
        <end position="370"/>
    </location>
</feature>
<keyword evidence="6" id="KW-0862">Zinc</keyword>
<dbReference type="Proteomes" id="UP000263753">
    <property type="component" value="Chromosome"/>
</dbReference>
<dbReference type="RefSeq" id="WP_087512402.1">
    <property type="nucleotide sequence ID" value="NZ_CP032134.1"/>
</dbReference>
<keyword evidence="3" id="KW-0645">Protease</keyword>
<dbReference type="InterPro" id="IPR007863">
    <property type="entry name" value="Peptidase_M16_C"/>
</dbReference>
<dbReference type="SUPFAM" id="SSF63411">
    <property type="entry name" value="LuxS/MPP-like metallohydrolase"/>
    <property type="match status" value="2"/>
</dbReference>
<evidence type="ECO:0000256" key="8">
    <source>
        <dbReference type="RuleBase" id="RU004447"/>
    </source>
</evidence>
<protein>
    <submittedName>
        <fullName evidence="11">Insulinase family protein</fullName>
    </submittedName>
</protein>
<dbReference type="Pfam" id="PF00675">
    <property type="entry name" value="Peptidase_M16"/>
    <property type="match status" value="1"/>
</dbReference>
<gene>
    <name evidence="11" type="ORF">CDG60_09920</name>
</gene>
<evidence type="ECO:0000256" key="2">
    <source>
        <dbReference type="ARBA" id="ARBA00007261"/>
    </source>
</evidence>
<evidence type="ECO:0000313" key="11">
    <source>
        <dbReference type="EMBL" id="AXY58441.1"/>
    </source>
</evidence>
<dbReference type="KEGG" id="achi:CDG60_09920"/>
<dbReference type="AlphaFoldDB" id="A0A3B7M1I9"/>
<accession>A0A3B7M1I9</accession>
<dbReference type="InterPro" id="IPR011249">
    <property type="entry name" value="Metalloenz_LuxS/M16"/>
</dbReference>
<dbReference type="EMBL" id="CP032134">
    <property type="protein sequence ID" value="AXY58441.1"/>
    <property type="molecule type" value="Genomic_DNA"/>
</dbReference>
<keyword evidence="5" id="KW-0378">Hydrolase</keyword>
<dbReference type="GO" id="GO:0046872">
    <property type="term" value="F:metal ion binding"/>
    <property type="evidence" value="ECO:0007669"/>
    <property type="project" value="UniProtKB-KW"/>
</dbReference>
<dbReference type="InterPro" id="IPR050626">
    <property type="entry name" value="Peptidase_M16"/>
</dbReference>
<dbReference type="Pfam" id="PF05193">
    <property type="entry name" value="Peptidase_M16_C"/>
    <property type="match status" value="1"/>
</dbReference>
<sequence length="445" mass="51181">MSGLFVFALHAAPSHAETRSELSRTTFETTLKNGLKVIIREDHRSPMVMTQIWYRVGSSDESGNILGVSHVLEHMMFKGTKKVPDDEFTRLSRMYGGSINASTFTNYTNYYQLYPKNYFPMALELEADRMTGLQLKQQDFDPEIRVVMEERRQRTDDSARTLAFERFKWIAYPTSHYRQPVIGHMKTLQNIQLQDIKDWYKTWYSPNNAILVIVGDVDSEQAVKQVQSYFGNIPERKIPARNDVLEFDRAGFRHMELHYPVQVGNLFMAWNVPSLPTAKNPQDAYTLTILKSILDSGISSRLQQRLVRERKLLTAVSVSYDPYNRGDSLFSISALPVNGVSLEDAEKAILNEINNLKKEQIQPHEVERITAKFVSNLVYGQDDIVGQARMIGNLEVNGLSYRLMDELPKHFENVTPEDIQRVASFYLTKDNLSTMYLLPEQNTSK</sequence>
<evidence type="ECO:0000256" key="1">
    <source>
        <dbReference type="ARBA" id="ARBA00001947"/>
    </source>
</evidence>
<feature type="domain" description="Peptidase M16 N-terminal" evidence="9">
    <location>
        <begin position="36"/>
        <end position="182"/>
    </location>
</feature>
<comment type="cofactor">
    <cofactor evidence="1">
        <name>Zn(2+)</name>
        <dbReference type="ChEBI" id="CHEBI:29105"/>
    </cofactor>
</comment>
<dbReference type="InterPro" id="IPR001431">
    <property type="entry name" value="Pept_M16_Zn_BS"/>
</dbReference>
<dbReference type="GO" id="GO:0004222">
    <property type="term" value="F:metalloendopeptidase activity"/>
    <property type="evidence" value="ECO:0007669"/>
    <property type="project" value="InterPro"/>
</dbReference>
<dbReference type="PROSITE" id="PS00143">
    <property type="entry name" value="INSULINASE"/>
    <property type="match status" value="1"/>
</dbReference>
<evidence type="ECO:0000259" key="10">
    <source>
        <dbReference type="Pfam" id="PF05193"/>
    </source>
</evidence>
<reference evidence="12" key="1">
    <citation type="submission" date="2018-09" db="EMBL/GenBank/DDBJ databases">
        <title>The complete genome of Acinetobacter sp. strain WCHAc010005.</title>
        <authorList>
            <person name="Hu Y."/>
            <person name="Long H."/>
            <person name="Feng Y."/>
            <person name="Zong Z."/>
        </authorList>
    </citation>
    <scope>NUCLEOTIDE SEQUENCE [LARGE SCALE GENOMIC DNA]</scope>
    <source>
        <strain evidence="12">WCHAc010005</strain>
    </source>
</reference>
<evidence type="ECO:0000256" key="5">
    <source>
        <dbReference type="ARBA" id="ARBA00022801"/>
    </source>
</evidence>
<keyword evidence="4" id="KW-0479">Metal-binding</keyword>
<organism evidence="11 12">
    <name type="scientific">Acinetobacter chinensis</name>
    <dbReference type="NCBI Taxonomy" id="2004650"/>
    <lineage>
        <taxon>Bacteria</taxon>
        <taxon>Pseudomonadati</taxon>
        <taxon>Pseudomonadota</taxon>
        <taxon>Gammaproteobacteria</taxon>
        <taxon>Moraxellales</taxon>
        <taxon>Moraxellaceae</taxon>
        <taxon>Acinetobacter</taxon>
    </lineage>
</organism>
<dbReference type="InterPro" id="IPR011765">
    <property type="entry name" value="Pept_M16_N"/>
</dbReference>
<dbReference type="PANTHER" id="PTHR43690:SF17">
    <property type="entry name" value="PROTEIN YHJJ"/>
    <property type="match status" value="1"/>
</dbReference>
<evidence type="ECO:0000256" key="4">
    <source>
        <dbReference type="ARBA" id="ARBA00022723"/>
    </source>
</evidence>
<name>A0A3B7M1I9_9GAMM</name>
<dbReference type="PANTHER" id="PTHR43690">
    <property type="entry name" value="NARDILYSIN"/>
    <property type="match status" value="1"/>
</dbReference>
<evidence type="ECO:0000259" key="9">
    <source>
        <dbReference type="Pfam" id="PF00675"/>
    </source>
</evidence>
<dbReference type="Gene3D" id="3.30.830.10">
    <property type="entry name" value="Metalloenzyme, LuxS/M16 peptidase-like"/>
    <property type="match status" value="2"/>
</dbReference>
<dbReference type="GO" id="GO:0006508">
    <property type="term" value="P:proteolysis"/>
    <property type="evidence" value="ECO:0007669"/>
    <property type="project" value="UniProtKB-KW"/>
</dbReference>
<evidence type="ECO:0000256" key="3">
    <source>
        <dbReference type="ARBA" id="ARBA00022670"/>
    </source>
</evidence>
<evidence type="ECO:0000256" key="7">
    <source>
        <dbReference type="ARBA" id="ARBA00023049"/>
    </source>
</evidence>
<comment type="similarity">
    <text evidence="2 8">Belongs to the peptidase M16 family.</text>
</comment>